<dbReference type="PRINTS" id="PR00080">
    <property type="entry name" value="SDRFAMILY"/>
</dbReference>
<dbReference type="EMBL" id="LT615367">
    <property type="protein sequence ID" value="SLM63738.1"/>
    <property type="molecule type" value="Genomic_DNA"/>
</dbReference>
<evidence type="ECO:0000313" key="4">
    <source>
        <dbReference type="Proteomes" id="UP000294820"/>
    </source>
</evidence>
<dbReference type="InterPro" id="IPR020904">
    <property type="entry name" value="Sc_DH/Rdtase_CS"/>
</dbReference>
<dbReference type="Gene3D" id="3.40.50.720">
    <property type="entry name" value="NAD(P)-binding Rossmann-like Domain"/>
    <property type="match status" value="1"/>
</dbReference>
<keyword evidence="4" id="KW-1185">Reference proteome</keyword>
<dbReference type="KEGG" id="daq:DAQ1742_02889"/>
<dbReference type="PANTHER" id="PTHR42879:SF2">
    <property type="entry name" value="3-OXOACYL-[ACYL-CARRIER-PROTEIN] REDUCTASE FABG"/>
    <property type="match status" value="1"/>
</dbReference>
<proteinExistence type="inferred from homology"/>
<sequence>MDIMLLTGKNVLITGTARGMGKAMLEAFAANGANIYAHARQETPEFASLIQSIASRYQVEIWPIYFDMTDREGMKLAVKKLMAEKKIIHALINNAGVTLNSLFQMTTEDALRNQFEVNFFSVFIFTQYISKLMVRHRNGSIINISSTAGEDGNPGKSAYGASKAAIIAMTKSIAAELGESGIRVNSIAPGVTDTDMLTTLPSVILEGAINSTDILRVGYPKEIADTAVFLASDLSAYITGQVIRVDGGLKS</sequence>
<dbReference type="GO" id="GO:0032787">
    <property type="term" value="P:monocarboxylic acid metabolic process"/>
    <property type="evidence" value="ECO:0007669"/>
    <property type="project" value="UniProtKB-ARBA"/>
</dbReference>
<dbReference type="AlphaFoldDB" id="A0A375ACB2"/>
<gene>
    <name evidence="3" type="ORF">DAQ1742_02889</name>
</gene>
<evidence type="ECO:0000256" key="1">
    <source>
        <dbReference type="ARBA" id="ARBA00006484"/>
    </source>
</evidence>
<dbReference type="FunFam" id="3.40.50.720:FF:000173">
    <property type="entry name" value="3-oxoacyl-[acyl-carrier protein] reductase"/>
    <property type="match status" value="1"/>
</dbReference>
<comment type="similarity">
    <text evidence="1">Belongs to the short-chain dehydrogenases/reductases (SDR) family.</text>
</comment>
<evidence type="ECO:0000256" key="2">
    <source>
        <dbReference type="ARBA" id="ARBA00023002"/>
    </source>
</evidence>
<dbReference type="SUPFAM" id="SSF51735">
    <property type="entry name" value="NAD(P)-binding Rossmann-fold domains"/>
    <property type="match status" value="1"/>
</dbReference>
<name>A0A375ACB2_9GAMM</name>
<dbReference type="InterPro" id="IPR050259">
    <property type="entry name" value="SDR"/>
</dbReference>
<dbReference type="PANTHER" id="PTHR42879">
    <property type="entry name" value="3-OXOACYL-(ACYL-CARRIER-PROTEIN) REDUCTASE"/>
    <property type="match status" value="1"/>
</dbReference>
<dbReference type="CDD" id="cd05233">
    <property type="entry name" value="SDR_c"/>
    <property type="match status" value="1"/>
</dbReference>
<dbReference type="EC" id="1.1.1.100" evidence="3"/>
<dbReference type="GO" id="GO:0004316">
    <property type="term" value="F:3-oxoacyl-[acyl-carrier-protein] reductase (NADPH) activity"/>
    <property type="evidence" value="ECO:0007669"/>
    <property type="project" value="UniProtKB-EC"/>
</dbReference>
<evidence type="ECO:0000313" key="3">
    <source>
        <dbReference type="EMBL" id="SLM63738.1"/>
    </source>
</evidence>
<protein>
    <submittedName>
        <fullName evidence="3">3-oxoacyl-[acyl-carrier protein] reductase</fullName>
        <ecNumber evidence="3">1.1.1.100</ecNumber>
    </submittedName>
</protein>
<dbReference type="PROSITE" id="PS00061">
    <property type="entry name" value="ADH_SHORT"/>
    <property type="match status" value="1"/>
</dbReference>
<dbReference type="Pfam" id="PF13561">
    <property type="entry name" value="adh_short_C2"/>
    <property type="match status" value="1"/>
</dbReference>
<keyword evidence="2 3" id="KW-0560">Oxidoreductase</keyword>
<dbReference type="Proteomes" id="UP000294820">
    <property type="component" value="Chromosome 1"/>
</dbReference>
<dbReference type="InterPro" id="IPR002347">
    <property type="entry name" value="SDR_fam"/>
</dbReference>
<accession>A0A375ACB2</accession>
<dbReference type="PRINTS" id="PR00081">
    <property type="entry name" value="GDHRDH"/>
</dbReference>
<organism evidence="3 4">
    <name type="scientific">Dickeya aquatica</name>
    <dbReference type="NCBI Taxonomy" id="1401087"/>
    <lineage>
        <taxon>Bacteria</taxon>
        <taxon>Pseudomonadati</taxon>
        <taxon>Pseudomonadota</taxon>
        <taxon>Gammaproteobacteria</taxon>
        <taxon>Enterobacterales</taxon>
        <taxon>Pectobacteriaceae</taxon>
        <taxon>Dickeya</taxon>
    </lineage>
</organism>
<reference evidence="3 4" key="1">
    <citation type="submission" date="2016-09" db="EMBL/GenBank/DDBJ databases">
        <authorList>
            <person name="Reverchon S."/>
            <person name="Nasser W."/>
            <person name="Leonard S."/>
            <person name="Brochier C."/>
            <person name="Duprey A."/>
        </authorList>
    </citation>
    <scope>NUCLEOTIDE SEQUENCE [LARGE SCALE GENOMIC DNA]</scope>
    <source>
        <strain evidence="3 4">174/2</strain>
    </source>
</reference>
<dbReference type="InterPro" id="IPR036291">
    <property type="entry name" value="NAD(P)-bd_dom_sf"/>
</dbReference>